<name>A0A1I7XDN2_HETBA</name>
<keyword evidence="2" id="KW-0325">Glycoprotein</keyword>
<accession>A0A1I7XDN2</accession>
<dbReference type="WBParaSite" id="Hba_15566">
    <property type="protein sequence ID" value="Hba_15566"/>
    <property type="gene ID" value="Hba_15566"/>
</dbReference>
<dbReference type="InterPro" id="IPR045860">
    <property type="entry name" value="Snake_toxin-like_sf"/>
</dbReference>
<dbReference type="InterPro" id="IPR031424">
    <property type="entry name" value="QVR-like"/>
</dbReference>
<protein>
    <submittedName>
        <fullName evidence="5">Protein quiver</fullName>
    </submittedName>
</protein>
<evidence type="ECO:0000256" key="1">
    <source>
        <dbReference type="ARBA" id="ARBA00022729"/>
    </source>
</evidence>
<dbReference type="Proteomes" id="UP000095283">
    <property type="component" value="Unplaced"/>
</dbReference>
<organism evidence="4 5">
    <name type="scientific">Heterorhabditis bacteriophora</name>
    <name type="common">Entomopathogenic nematode worm</name>
    <dbReference type="NCBI Taxonomy" id="37862"/>
    <lineage>
        <taxon>Eukaryota</taxon>
        <taxon>Metazoa</taxon>
        <taxon>Ecdysozoa</taxon>
        <taxon>Nematoda</taxon>
        <taxon>Chromadorea</taxon>
        <taxon>Rhabditida</taxon>
        <taxon>Rhabditina</taxon>
        <taxon>Rhabditomorpha</taxon>
        <taxon>Strongyloidea</taxon>
        <taxon>Heterorhabditidae</taxon>
        <taxon>Heterorhabditis</taxon>
    </lineage>
</organism>
<proteinExistence type="predicted"/>
<keyword evidence="1" id="KW-0732">Signal</keyword>
<keyword evidence="3" id="KW-1133">Transmembrane helix</keyword>
<sequence>MALSVSNDNASSNLASLRFSHRDVEMTSLLLAILFLSTILSKSRKLSCYHCISQLPMEDISDEAQVALKTIVFGRYNVPPSHEFCHDSSAYEFPSVETQICEQTDKCVKLSVKEKELIFVMRGCESQLFNSNYAPSNEILCLPTSPSQCLCDTDLCNTSLFHSYFILIAVLGASFILN</sequence>
<dbReference type="GO" id="GO:0032222">
    <property type="term" value="P:regulation of synaptic transmission, cholinergic"/>
    <property type="evidence" value="ECO:0007669"/>
    <property type="project" value="InterPro"/>
</dbReference>
<dbReference type="SUPFAM" id="SSF57302">
    <property type="entry name" value="Snake toxin-like"/>
    <property type="match status" value="1"/>
</dbReference>
<feature type="transmembrane region" description="Helical" evidence="3">
    <location>
        <begin position="159"/>
        <end position="177"/>
    </location>
</feature>
<dbReference type="GO" id="GO:0030431">
    <property type="term" value="P:sleep"/>
    <property type="evidence" value="ECO:0007669"/>
    <property type="project" value="InterPro"/>
</dbReference>
<keyword evidence="4" id="KW-1185">Reference proteome</keyword>
<keyword evidence="3" id="KW-0472">Membrane</keyword>
<evidence type="ECO:0000256" key="2">
    <source>
        <dbReference type="ARBA" id="ARBA00023180"/>
    </source>
</evidence>
<evidence type="ECO:0000256" key="3">
    <source>
        <dbReference type="SAM" id="Phobius"/>
    </source>
</evidence>
<evidence type="ECO:0000313" key="5">
    <source>
        <dbReference type="WBParaSite" id="Hba_15566"/>
    </source>
</evidence>
<dbReference type="Pfam" id="PF17064">
    <property type="entry name" value="QVR"/>
    <property type="match status" value="1"/>
</dbReference>
<keyword evidence="3" id="KW-0812">Transmembrane</keyword>
<reference evidence="5" key="1">
    <citation type="submission" date="2016-11" db="UniProtKB">
        <authorList>
            <consortium name="WormBaseParasite"/>
        </authorList>
    </citation>
    <scope>IDENTIFICATION</scope>
</reference>
<dbReference type="AlphaFoldDB" id="A0A1I7XDN2"/>
<evidence type="ECO:0000313" key="4">
    <source>
        <dbReference type="Proteomes" id="UP000095283"/>
    </source>
</evidence>